<proteinExistence type="predicted"/>
<dbReference type="AlphaFoldDB" id="A0A1I7AEB8"/>
<evidence type="ECO:0000256" key="2">
    <source>
        <dbReference type="SAM" id="Phobius"/>
    </source>
</evidence>
<keyword evidence="2" id="KW-1133">Transmembrane helix</keyword>
<evidence type="ECO:0000313" key="4">
    <source>
        <dbReference type="Proteomes" id="UP000199546"/>
    </source>
</evidence>
<dbReference type="EMBL" id="FPBA01000008">
    <property type="protein sequence ID" value="SFT73180.1"/>
    <property type="molecule type" value="Genomic_DNA"/>
</dbReference>
<dbReference type="RefSeq" id="WP_093579913.1">
    <property type="nucleotide sequence ID" value="NZ_FPBA01000008.1"/>
</dbReference>
<name>A0A1I7AEB8_9ACTN</name>
<gene>
    <name evidence="3" type="ORF">SAMN05660657_02723</name>
</gene>
<evidence type="ECO:0000256" key="1">
    <source>
        <dbReference type="SAM" id="MobiDB-lite"/>
    </source>
</evidence>
<keyword evidence="2" id="KW-0812">Transmembrane</keyword>
<keyword evidence="2" id="KW-0472">Membrane</keyword>
<evidence type="ECO:0000313" key="3">
    <source>
        <dbReference type="EMBL" id="SFT73180.1"/>
    </source>
</evidence>
<feature type="transmembrane region" description="Helical" evidence="2">
    <location>
        <begin position="96"/>
        <end position="114"/>
    </location>
</feature>
<organism evidence="3 4">
    <name type="scientific">Geodermatophilus amargosae</name>
    <dbReference type="NCBI Taxonomy" id="1296565"/>
    <lineage>
        <taxon>Bacteria</taxon>
        <taxon>Bacillati</taxon>
        <taxon>Actinomycetota</taxon>
        <taxon>Actinomycetes</taxon>
        <taxon>Geodermatophilales</taxon>
        <taxon>Geodermatophilaceae</taxon>
        <taxon>Geodermatophilus</taxon>
    </lineage>
</organism>
<protein>
    <submittedName>
        <fullName evidence="3">Uncharacterized protein</fullName>
    </submittedName>
</protein>
<feature type="transmembrane region" description="Helical" evidence="2">
    <location>
        <begin position="26"/>
        <end position="49"/>
    </location>
</feature>
<dbReference type="STRING" id="1296565.SAMN05660657_02723"/>
<dbReference type="Proteomes" id="UP000199546">
    <property type="component" value="Unassembled WGS sequence"/>
</dbReference>
<reference evidence="4" key="1">
    <citation type="submission" date="2016-10" db="EMBL/GenBank/DDBJ databases">
        <authorList>
            <person name="Varghese N."/>
            <person name="Submissions S."/>
        </authorList>
    </citation>
    <scope>NUCLEOTIDE SEQUENCE [LARGE SCALE GENOMIC DNA]</scope>
    <source>
        <strain evidence="4">DSM 46136</strain>
    </source>
</reference>
<feature type="transmembrane region" description="Helical" evidence="2">
    <location>
        <begin position="134"/>
        <end position="159"/>
    </location>
</feature>
<keyword evidence="4" id="KW-1185">Reference proteome</keyword>
<feature type="region of interest" description="Disordered" evidence="1">
    <location>
        <begin position="1"/>
        <end position="20"/>
    </location>
</feature>
<accession>A0A1I7AEB8</accession>
<dbReference type="OrthoDB" id="9900705at2"/>
<sequence>MTGWAPAPVTSVASYPPAPPRRPGTAVTACVLACVLAALSVPGAVATWWSSGWSDPYGELGSTVPRQGLVVALLEFAAVGALVTGAVLVVTGIDRWTLVVTSVAELGFVGWWLYQLLTGPLGAVDGDRLVLGGAAAVFGVLAVATGAFALAPSTARWLAVRRAARGR</sequence>
<feature type="transmembrane region" description="Helical" evidence="2">
    <location>
        <begin position="69"/>
        <end position="89"/>
    </location>
</feature>